<protein>
    <submittedName>
        <fullName evidence="1">Uncharacterized protein</fullName>
    </submittedName>
</protein>
<evidence type="ECO:0000313" key="1">
    <source>
        <dbReference type="EMBL" id="KAH7979013.1"/>
    </source>
</evidence>
<name>A0ACB8DXA3_DERSI</name>
<proteinExistence type="predicted"/>
<dbReference type="EMBL" id="CM023470">
    <property type="protein sequence ID" value="KAH7979013.1"/>
    <property type="molecule type" value="Genomic_DNA"/>
</dbReference>
<accession>A0ACB8DXA3</accession>
<organism evidence="1 2">
    <name type="scientific">Dermacentor silvarum</name>
    <name type="common">Tick</name>
    <dbReference type="NCBI Taxonomy" id="543639"/>
    <lineage>
        <taxon>Eukaryota</taxon>
        <taxon>Metazoa</taxon>
        <taxon>Ecdysozoa</taxon>
        <taxon>Arthropoda</taxon>
        <taxon>Chelicerata</taxon>
        <taxon>Arachnida</taxon>
        <taxon>Acari</taxon>
        <taxon>Parasitiformes</taxon>
        <taxon>Ixodida</taxon>
        <taxon>Ixodoidea</taxon>
        <taxon>Ixodidae</taxon>
        <taxon>Rhipicephalinae</taxon>
        <taxon>Dermacentor</taxon>
    </lineage>
</organism>
<comment type="caution">
    <text evidence="1">The sequence shown here is derived from an EMBL/GenBank/DDBJ whole genome shotgun (WGS) entry which is preliminary data.</text>
</comment>
<sequence>MLTGAWWTVRPTTIVNCSQKAGLHTANWTAVAAYLEGEGYEELSDRLGTDSPLPFEDYATSDSQVESCATVTTEEILTSVLSREEEEPTLPEDTPKISAKETLMCLEKLKSFAAQLTFVLEKVHESLDTMIQFMTTAVLSTQVQQKITTISRKC</sequence>
<evidence type="ECO:0000313" key="2">
    <source>
        <dbReference type="Proteomes" id="UP000821865"/>
    </source>
</evidence>
<reference evidence="1" key="1">
    <citation type="submission" date="2020-05" db="EMBL/GenBank/DDBJ databases">
        <title>Large-scale comparative analyses of tick genomes elucidate their genetic diversity and vector capacities.</title>
        <authorList>
            <person name="Jia N."/>
            <person name="Wang J."/>
            <person name="Shi W."/>
            <person name="Du L."/>
            <person name="Sun Y."/>
            <person name="Zhan W."/>
            <person name="Jiang J."/>
            <person name="Wang Q."/>
            <person name="Zhang B."/>
            <person name="Ji P."/>
            <person name="Sakyi L.B."/>
            <person name="Cui X."/>
            <person name="Yuan T."/>
            <person name="Jiang B."/>
            <person name="Yang W."/>
            <person name="Lam T.T.-Y."/>
            <person name="Chang Q."/>
            <person name="Ding S."/>
            <person name="Wang X."/>
            <person name="Zhu J."/>
            <person name="Ruan X."/>
            <person name="Zhao L."/>
            <person name="Wei J."/>
            <person name="Que T."/>
            <person name="Du C."/>
            <person name="Cheng J."/>
            <person name="Dai P."/>
            <person name="Han X."/>
            <person name="Huang E."/>
            <person name="Gao Y."/>
            <person name="Liu J."/>
            <person name="Shao H."/>
            <person name="Ye R."/>
            <person name="Li L."/>
            <person name="Wei W."/>
            <person name="Wang X."/>
            <person name="Wang C."/>
            <person name="Yang T."/>
            <person name="Huo Q."/>
            <person name="Li W."/>
            <person name="Guo W."/>
            <person name="Chen H."/>
            <person name="Zhou L."/>
            <person name="Ni X."/>
            <person name="Tian J."/>
            <person name="Zhou Y."/>
            <person name="Sheng Y."/>
            <person name="Liu T."/>
            <person name="Pan Y."/>
            <person name="Xia L."/>
            <person name="Li J."/>
            <person name="Zhao F."/>
            <person name="Cao W."/>
        </authorList>
    </citation>
    <scope>NUCLEOTIDE SEQUENCE</scope>
    <source>
        <strain evidence="1">Dsil-2018</strain>
    </source>
</reference>
<keyword evidence="2" id="KW-1185">Reference proteome</keyword>
<gene>
    <name evidence="1" type="ORF">HPB49_007776</name>
</gene>
<dbReference type="Proteomes" id="UP000821865">
    <property type="component" value="Chromosome 1"/>
</dbReference>